<protein>
    <recommendedName>
        <fullName evidence="3">Secreted protein containing DUF1552</fullName>
    </recommendedName>
</protein>
<name>A0ABY1QKU2_9BACT</name>
<organism evidence="1 2">
    <name type="scientific">Neorhodopirellula lusitana</name>
    <dbReference type="NCBI Taxonomy" id="445327"/>
    <lineage>
        <taxon>Bacteria</taxon>
        <taxon>Pseudomonadati</taxon>
        <taxon>Planctomycetota</taxon>
        <taxon>Planctomycetia</taxon>
        <taxon>Pirellulales</taxon>
        <taxon>Pirellulaceae</taxon>
        <taxon>Neorhodopirellula</taxon>
    </lineage>
</organism>
<dbReference type="RefSeq" id="WP_283434584.1">
    <property type="nucleotide sequence ID" value="NZ_FXUG01000015.1"/>
</dbReference>
<dbReference type="Pfam" id="PF07586">
    <property type="entry name" value="HXXSHH"/>
    <property type="match status" value="1"/>
</dbReference>
<comment type="caution">
    <text evidence="1">The sequence shown here is derived from an EMBL/GenBank/DDBJ whole genome shotgun (WGS) entry which is preliminary data.</text>
</comment>
<dbReference type="Proteomes" id="UP001158067">
    <property type="component" value="Unassembled WGS sequence"/>
</dbReference>
<evidence type="ECO:0000313" key="1">
    <source>
        <dbReference type="EMBL" id="SMP72308.1"/>
    </source>
</evidence>
<dbReference type="PROSITE" id="PS51318">
    <property type="entry name" value="TAT"/>
    <property type="match status" value="1"/>
</dbReference>
<gene>
    <name evidence="1" type="ORF">SAMN06265222_11548</name>
</gene>
<dbReference type="InterPro" id="IPR011447">
    <property type="entry name" value="DUF1552"/>
</dbReference>
<evidence type="ECO:0000313" key="2">
    <source>
        <dbReference type="Proteomes" id="UP001158067"/>
    </source>
</evidence>
<proteinExistence type="predicted"/>
<dbReference type="InterPro" id="IPR006311">
    <property type="entry name" value="TAT_signal"/>
</dbReference>
<evidence type="ECO:0008006" key="3">
    <source>
        <dbReference type="Google" id="ProtNLM"/>
    </source>
</evidence>
<keyword evidence="2" id="KW-1185">Reference proteome</keyword>
<dbReference type="EMBL" id="FXUG01000015">
    <property type="protein sequence ID" value="SMP72308.1"/>
    <property type="molecule type" value="Genomic_DNA"/>
</dbReference>
<accession>A0ABY1QKU2</accession>
<sequence>MAHYHSWQRRISRRHVLRGAGAALALPMMECMRPVQAASSVDGSPRRSVFIYLPNGVNTLDYQILQSGKGYQFSQSLKPLERHRDQITPISGLHHPNALGHHHGCQSIWLTGGKIGPTERNSVSVDQLMASQTSAMTRFSSLVLSNTGRSLSYNADGISLPAETKPAEVFRRLFHVPEGGVANERRGLQQTGSILDAILDESRSLKRKIGNQDKTRLDQYLSSVREVELRTKRADRWLDVPRPEIDNADQRRINREVSQQKVGEYFRTMYDLMVLAFQTDMTRVITFSSGDEGKGLPIPEISINQTRHSLSHHNGDPEQLRRLTESDAFNFQQFAYLLDRLSEVEDANGPLLDTTMLLYGSGMAYGHSHGNANVPTILAGGRKLGLRHGQHVDYNIGHIDGYDVADAKKHYGICSRPANENGRLSNVLLTMAQRMGVNTETFADSVSSISEIEA</sequence>
<reference evidence="1 2" key="1">
    <citation type="submission" date="2017-05" db="EMBL/GenBank/DDBJ databases">
        <authorList>
            <person name="Varghese N."/>
            <person name="Submissions S."/>
        </authorList>
    </citation>
    <scope>NUCLEOTIDE SEQUENCE [LARGE SCALE GENOMIC DNA]</scope>
    <source>
        <strain evidence="1 2">DSM 25457</strain>
    </source>
</reference>